<dbReference type="PANTHER" id="PTHR22916">
    <property type="entry name" value="GLYCOSYLTRANSFERASE"/>
    <property type="match status" value="1"/>
</dbReference>
<dbReference type="InterPro" id="IPR029044">
    <property type="entry name" value="Nucleotide-diphossugar_trans"/>
</dbReference>
<dbReference type="Gene3D" id="3.90.550.10">
    <property type="entry name" value="Spore Coat Polysaccharide Biosynthesis Protein SpsA, Chain A"/>
    <property type="match status" value="1"/>
</dbReference>
<protein>
    <submittedName>
        <fullName evidence="2">Glyco_tranf_GTA_type domain containing protein</fullName>
    </submittedName>
</protein>
<organism evidence="2">
    <name type="scientific">uncultured Caudovirales phage</name>
    <dbReference type="NCBI Taxonomy" id="2100421"/>
    <lineage>
        <taxon>Viruses</taxon>
        <taxon>Duplodnaviria</taxon>
        <taxon>Heunggongvirae</taxon>
        <taxon>Uroviricota</taxon>
        <taxon>Caudoviricetes</taxon>
        <taxon>Peduoviridae</taxon>
        <taxon>Maltschvirus</taxon>
        <taxon>Maltschvirus maltsch</taxon>
    </lineage>
</organism>
<accession>A0A6J5M529</accession>
<feature type="domain" description="Glycosyltransferase 2-like" evidence="1">
    <location>
        <begin position="8"/>
        <end position="149"/>
    </location>
</feature>
<evidence type="ECO:0000313" key="2">
    <source>
        <dbReference type="EMBL" id="CAB4140206.1"/>
    </source>
</evidence>
<name>A0A6J5M529_9CAUD</name>
<proteinExistence type="predicted"/>
<dbReference type="InterPro" id="IPR001173">
    <property type="entry name" value="Glyco_trans_2-like"/>
</dbReference>
<dbReference type="GO" id="GO:0016758">
    <property type="term" value="F:hexosyltransferase activity"/>
    <property type="evidence" value="ECO:0007669"/>
    <property type="project" value="UniProtKB-ARBA"/>
</dbReference>
<sequence length="242" mass="27578">MSRSPLVSCIMPTKNRKRFIERACSMFREQVHAVAGDAELIILEDGDENSSEIVQEVLWNRIYRYHSFTGSLGAKLNYGAELARGKYLINWDDDDFHHPQRIANIVKHFELTGAQMVGMSSMPYWREGDKDAWIYNAGDARYCTGSGQAFLRDWALAHPHPDQTVAEDEYMCRIAAEQGVLSTISGTDWVVACTHDGHCTNRQSPFEGELERIFGRPADNWQRVPVSKFDWVQKWAFSPVSA</sequence>
<dbReference type="SUPFAM" id="SSF53448">
    <property type="entry name" value="Nucleotide-diphospho-sugar transferases"/>
    <property type="match status" value="1"/>
</dbReference>
<dbReference type="CDD" id="cd00761">
    <property type="entry name" value="Glyco_tranf_GTA_type"/>
    <property type="match status" value="1"/>
</dbReference>
<reference evidence="2" key="1">
    <citation type="submission" date="2020-04" db="EMBL/GenBank/DDBJ databases">
        <authorList>
            <person name="Chiriac C."/>
            <person name="Salcher M."/>
            <person name="Ghai R."/>
            <person name="Kavagutti S V."/>
        </authorList>
    </citation>
    <scope>NUCLEOTIDE SEQUENCE</scope>
</reference>
<dbReference type="PANTHER" id="PTHR22916:SF3">
    <property type="entry name" value="UDP-GLCNAC:BETAGAL BETA-1,3-N-ACETYLGLUCOSAMINYLTRANSFERASE-LIKE PROTEIN 1"/>
    <property type="match status" value="1"/>
</dbReference>
<gene>
    <name evidence="2" type="ORF">UFOVP398_19</name>
</gene>
<dbReference type="EMBL" id="LR796376">
    <property type="protein sequence ID" value="CAB4140206.1"/>
    <property type="molecule type" value="Genomic_DNA"/>
</dbReference>
<dbReference type="Pfam" id="PF00535">
    <property type="entry name" value="Glycos_transf_2"/>
    <property type="match status" value="1"/>
</dbReference>
<evidence type="ECO:0000259" key="1">
    <source>
        <dbReference type="Pfam" id="PF00535"/>
    </source>
</evidence>